<dbReference type="Gene3D" id="3.40.50.1240">
    <property type="entry name" value="Phosphoglycerate mutase-like"/>
    <property type="match status" value="1"/>
</dbReference>
<dbReference type="SMART" id="SM00855">
    <property type="entry name" value="PGAM"/>
    <property type="match status" value="1"/>
</dbReference>
<evidence type="ECO:0000313" key="3">
    <source>
        <dbReference type="EMBL" id="NEZ60438.1"/>
    </source>
</evidence>
<reference evidence="3 4" key="1">
    <citation type="journal article" date="2020" name="Microb. Ecol.">
        <title>Ecogenomics of the Marine Benthic Filamentous Cyanobacterium Adonisia.</title>
        <authorList>
            <person name="Walter J.M."/>
            <person name="Coutinho F.H."/>
            <person name="Leomil L."/>
            <person name="Hargreaves P.I."/>
            <person name="Campeao M.E."/>
            <person name="Vieira V.V."/>
            <person name="Silva B.S."/>
            <person name="Fistarol G.O."/>
            <person name="Salomon P.S."/>
            <person name="Sawabe T."/>
            <person name="Mino S."/>
            <person name="Hosokawa M."/>
            <person name="Miyashita H."/>
            <person name="Maruyama F."/>
            <person name="van Verk M.C."/>
            <person name="Dutilh B.E."/>
            <person name="Thompson C.C."/>
            <person name="Thompson F.L."/>
        </authorList>
    </citation>
    <scope>NUCLEOTIDE SEQUENCE [LARGE SCALE GENOMIC DNA]</scope>
    <source>
        <strain evidence="3 4">CCMR0081</strain>
    </source>
</reference>
<dbReference type="CDD" id="cd07067">
    <property type="entry name" value="HP_PGM_like"/>
    <property type="match status" value="1"/>
</dbReference>
<gene>
    <name evidence="3" type="ORF">DXZ20_33325</name>
</gene>
<keyword evidence="4" id="KW-1185">Reference proteome</keyword>
<dbReference type="PIRSF" id="PIRSF000709">
    <property type="entry name" value="6PFK_2-Ptase"/>
    <property type="match status" value="1"/>
</dbReference>
<feature type="active site" description="Tele-phosphohistidine intermediate" evidence="1">
    <location>
        <position position="10"/>
    </location>
</feature>
<dbReference type="Proteomes" id="UP000481033">
    <property type="component" value="Unassembled WGS sequence"/>
</dbReference>
<dbReference type="InterPro" id="IPR050275">
    <property type="entry name" value="PGM_Phosphatase"/>
</dbReference>
<dbReference type="GO" id="GO:0016791">
    <property type="term" value="F:phosphatase activity"/>
    <property type="evidence" value="ECO:0007669"/>
    <property type="project" value="TreeGrafter"/>
</dbReference>
<feature type="binding site" evidence="2">
    <location>
        <begin position="83"/>
        <end position="86"/>
    </location>
    <ligand>
        <name>substrate</name>
    </ligand>
</feature>
<accession>A0A6M0RW22</accession>
<feature type="binding site" evidence="2">
    <location>
        <position position="59"/>
    </location>
    <ligand>
        <name>substrate</name>
    </ligand>
</feature>
<dbReference type="RefSeq" id="WP_163702964.1">
    <property type="nucleotide sequence ID" value="NZ_QXHD01000004.1"/>
</dbReference>
<dbReference type="InterPro" id="IPR029033">
    <property type="entry name" value="His_PPase_superfam"/>
</dbReference>
<evidence type="ECO:0000256" key="1">
    <source>
        <dbReference type="PIRSR" id="PIRSR613078-1"/>
    </source>
</evidence>
<dbReference type="GO" id="GO:0005737">
    <property type="term" value="C:cytoplasm"/>
    <property type="evidence" value="ECO:0007669"/>
    <property type="project" value="TreeGrafter"/>
</dbReference>
<evidence type="ECO:0000256" key="2">
    <source>
        <dbReference type="PIRSR" id="PIRSR613078-2"/>
    </source>
</evidence>
<comment type="caution">
    <text evidence="3">The sequence shown here is derived from an EMBL/GenBank/DDBJ whole genome shotgun (WGS) entry which is preliminary data.</text>
</comment>
<organism evidence="3 4">
    <name type="scientific">Adonisia turfae CCMR0081</name>
    <dbReference type="NCBI Taxonomy" id="2292702"/>
    <lineage>
        <taxon>Bacteria</taxon>
        <taxon>Bacillati</taxon>
        <taxon>Cyanobacteriota</taxon>
        <taxon>Adonisia</taxon>
        <taxon>Adonisia turfae</taxon>
    </lineage>
</organism>
<evidence type="ECO:0000313" key="4">
    <source>
        <dbReference type="Proteomes" id="UP000481033"/>
    </source>
</evidence>
<proteinExistence type="predicted"/>
<dbReference type="EMBL" id="QXHD01000004">
    <property type="protein sequence ID" value="NEZ60438.1"/>
    <property type="molecule type" value="Genomic_DNA"/>
</dbReference>
<feature type="active site" description="Proton donor/acceptor" evidence="1">
    <location>
        <position position="83"/>
    </location>
</feature>
<protein>
    <submittedName>
        <fullName evidence="3">Histidine phosphatase family protein</fullName>
    </submittedName>
</protein>
<dbReference type="PANTHER" id="PTHR48100">
    <property type="entry name" value="BROAD-SPECIFICITY PHOSPHATASE YOR283W-RELATED"/>
    <property type="match status" value="1"/>
</dbReference>
<dbReference type="InterPro" id="IPR013078">
    <property type="entry name" value="His_Pase_superF_clade-1"/>
</dbReference>
<sequence length="212" mass="23465">MGLSIYLLRHGETTHSQTGGYCGALNPELTPAGMEMAQAFADAYGAMDWTAVFTSPMKRTMATAKPLCEALGMTPQLREGLKELQYGAWEDRSQDEVKQLYGPDYNRWMTEPAWNPPTGGETSLQIASRANTVIAEIKETYETGNVLVVSHKATIRIIICSLLGIDLGRYRDRIEMPVASISVITFGRYGPMLTRLGDRHHLPEALRNRAGT</sequence>
<dbReference type="SUPFAM" id="SSF53254">
    <property type="entry name" value="Phosphoglycerate mutase-like"/>
    <property type="match status" value="1"/>
</dbReference>
<name>A0A6M0RW22_9CYAN</name>
<dbReference type="PANTHER" id="PTHR48100:SF1">
    <property type="entry name" value="HISTIDINE PHOSPHATASE FAMILY PROTEIN-RELATED"/>
    <property type="match status" value="1"/>
</dbReference>
<dbReference type="Pfam" id="PF00300">
    <property type="entry name" value="His_Phos_1"/>
    <property type="match status" value="1"/>
</dbReference>
<dbReference type="AlphaFoldDB" id="A0A6M0RW22"/>